<evidence type="ECO:0000313" key="3">
    <source>
        <dbReference type="Proteomes" id="UP000184465"/>
    </source>
</evidence>
<keyword evidence="1" id="KW-0812">Transmembrane</keyword>
<reference evidence="2 3" key="1">
    <citation type="submission" date="2016-11" db="EMBL/GenBank/DDBJ databases">
        <authorList>
            <person name="Jaros S."/>
            <person name="Januszkiewicz K."/>
            <person name="Wedrychowicz H."/>
        </authorList>
    </citation>
    <scope>NUCLEOTIDE SEQUENCE [LARGE SCALE GENOMIC DNA]</scope>
    <source>
        <strain evidence="2 3">DSM 15212</strain>
    </source>
</reference>
<protein>
    <submittedName>
        <fullName evidence="2">Uncharacterized protein</fullName>
    </submittedName>
</protein>
<dbReference type="EMBL" id="FRAG01000034">
    <property type="protein sequence ID" value="SHK19011.1"/>
    <property type="molecule type" value="Genomic_DNA"/>
</dbReference>
<dbReference type="AlphaFoldDB" id="A0A1M6QFM4"/>
<feature type="transmembrane region" description="Helical" evidence="1">
    <location>
        <begin position="171"/>
        <end position="193"/>
    </location>
</feature>
<accession>A0A1M6QFM4</accession>
<gene>
    <name evidence="2" type="ORF">SAMN02745912_02554</name>
</gene>
<keyword evidence="1" id="KW-0472">Membrane</keyword>
<proteinExistence type="predicted"/>
<keyword evidence="1" id="KW-1133">Transmembrane helix</keyword>
<organism evidence="2 3">
    <name type="scientific">Paramaledivibacter caminithermalis (strain DSM 15212 / CIP 107654 / DViRD3)</name>
    <name type="common">Clostridium caminithermale</name>
    <dbReference type="NCBI Taxonomy" id="1121301"/>
    <lineage>
        <taxon>Bacteria</taxon>
        <taxon>Bacillati</taxon>
        <taxon>Bacillota</taxon>
        <taxon>Clostridia</taxon>
        <taxon>Peptostreptococcales</taxon>
        <taxon>Caminicellaceae</taxon>
        <taxon>Paramaledivibacter</taxon>
    </lineage>
</organism>
<feature type="transmembrane region" description="Helical" evidence="1">
    <location>
        <begin position="12"/>
        <end position="30"/>
    </location>
</feature>
<keyword evidence="3" id="KW-1185">Reference proteome</keyword>
<dbReference type="RefSeq" id="WP_073150668.1">
    <property type="nucleotide sequence ID" value="NZ_FRAG01000034.1"/>
</dbReference>
<feature type="transmembrane region" description="Helical" evidence="1">
    <location>
        <begin position="42"/>
        <end position="61"/>
    </location>
</feature>
<evidence type="ECO:0000256" key="1">
    <source>
        <dbReference type="SAM" id="Phobius"/>
    </source>
</evidence>
<feature type="transmembrane region" description="Helical" evidence="1">
    <location>
        <begin position="67"/>
        <end position="84"/>
    </location>
</feature>
<dbReference type="Proteomes" id="UP000184465">
    <property type="component" value="Unassembled WGS sequence"/>
</dbReference>
<evidence type="ECO:0000313" key="2">
    <source>
        <dbReference type="EMBL" id="SHK19011.1"/>
    </source>
</evidence>
<sequence length="194" mass="22796">MNLSIDNLIQYYFLIVGIVTVILGIFLVCGKKIMISRIMLSSFPFINFIIIMIIDIIRYPFSLKITIIYGFTIIVLLILVLKFTKGKYVVNNVNYDVFIKEMQTYFIKNNIEYDEVNGEFTFQKNRNRKIKIRSSSSNTIEVDLKEVRNDRLYYDIKDAMRKSLKNIKDTYYSWDSIIILIVGIIAIIVAVLWL</sequence>
<name>A0A1M6QFM4_PARC5</name>